<reference evidence="3" key="1">
    <citation type="submission" date="2016-10" db="EMBL/GenBank/DDBJ databases">
        <authorList>
            <person name="Varghese N."/>
            <person name="Submissions S."/>
        </authorList>
    </citation>
    <scope>NUCLEOTIDE SEQUENCE [LARGE SCALE GENOMIC DNA]</scope>
    <source>
        <strain evidence="3">DSM 22002</strain>
    </source>
</reference>
<keyword evidence="1" id="KW-0812">Transmembrane</keyword>
<proteinExistence type="predicted"/>
<dbReference type="Proteomes" id="UP000198822">
    <property type="component" value="Chromosome I"/>
</dbReference>
<gene>
    <name evidence="2" type="ORF">SAMN04489720_1322</name>
</gene>
<feature type="transmembrane region" description="Helical" evidence="1">
    <location>
        <begin position="55"/>
        <end position="77"/>
    </location>
</feature>
<evidence type="ECO:0000313" key="3">
    <source>
        <dbReference type="Proteomes" id="UP000198822"/>
    </source>
</evidence>
<accession>A0A1G8CKE7</accession>
<feature type="transmembrane region" description="Helical" evidence="1">
    <location>
        <begin position="143"/>
        <end position="167"/>
    </location>
</feature>
<dbReference type="STRING" id="399736.SAMN04489720_1322"/>
<organism evidence="2 3">
    <name type="scientific">Agrococcus jejuensis</name>
    <dbReference type="NCBI Taxonomy" id="399736"/>
    <lineage>
        <taxon>Bacteria</taxon>
        <taxon>Bacillati</taxon>
        <taxon>Actinomycetota</taxon>
        <taxon>Actinomycetes</taxon>
        <taxon>Micrococcales</taxon>
        <taxon>Microbacteriaceae</taxon>
        <taxon>Agrococcus</taxon>
    </lineage>
</organism>
<keyword evidence="1" id="KW-0472">Membrane</keyword>
<dbReference type="OrthoDB" id="5112540at2"/>
<name>A0A1G8CKE7_9MICO</name>
<evidence type="ECO:0000313" key="2">
    <source>
        <dbReference type="EMBL" id="SDH45905.1"/>
    </source>
</evidence>
<feature type="transmembrane region" description="Helical" evidence="1">
    <location>
        <begin position="187"/>
        <end position="218"/>
    </location>
</feature>
<keyword evidence="3" id="KW-1185">Reference proteome</keyword>
<protein>
    <submittedName>
        <fullName evidence="2">Uncharacterized protein</fullName>
    </submittedName>
</protein>
<sequence>MTTDERLGYTTSAPTLAPNPEAQRAYAASIAPPPKPQLPQAMTGRARFAGGVGGAMMLVGADLAGLGLLLLLLPLVLESFVRWMASLLPDVDPGAAATSVEQLYTGPWPWLTALVALVGIGLAAAGVTVSVRALRAAGFAHPVRITIAAFGLALGARIVLNIFTAPFSSLLSPLLERGFEGLADGGIAAVGTVVGLLIACAMNVAIASATGMLTWWFVAHLTRPAAPEPEPEEPAWSNLLRHHHLPH</sequence>
<dbReference type="RefSeq" id="WP_092503539.1">
    <property type="nucleotide sequence ID" value="NZ_LT629695.1"/>
</dbReference>
<feature type="transmembrane region" description="Helical" evidence="1">
    <location>
        <begin position="108"/>
        <end position="131"/>
    </location>
</feature>
<evidence type="ECO:0000256" key="1">
    <source>
        <dbReference type="SAM" id="Phobius"/>
    </source>
</evidence>
<keyword evidence="1" id="KW-1133">Transmembrane helix</keyword>
<dbReference type="EMBL" id="LT629695">
    <property type="protein sequence ID" value="SDH45905.1"/>
    <property type="molecule type" value="Genomic_DNA"/>
</dbReference>
<dbReference type="AlphaFoldDB" id="A0A1G8CKE7"/>